<feature type="compositionally biased region" description="Basic and acidic residues" evidence="1">
    <location>
        <begin position="96"/>
        <end position="107"/>
    </location>
</feature>
<evidence type="ECO:0000256" key="1">
    <source>
        <dbReference type="SAM" id="MobiDB-lite"/>
    </source>
</evidence>
<sequence>MSEKHRNAQKSMPQSRKLFKYQKRKIRRYLKRVRWRRKRRQRYFLYGLALAVSMYLASIWKMRERIWSIREMDVIEYELPEGERAENGAEEAPADWQEKRTVERENAGETYGATEKTGTSTKIRLHLKTGELEILHERVESEGE</sequence>
<evidence type="ECO:0000313" key="2">
    <source>
        <dbReference type="EMBL" id="MBC5656671.1"/>
    </source>
</evidence>
<name>A0AAW3X1Z1_9CLOT</name>
<comment type="caution">
    <text evidence="2">The sequence shown here is derived from an EMBL/GenBank/DDBJ whole genome shotgun (WGS) entry which is preliminary data.</text>
</comment>
<reference evidence="2 3" key="1">
    <citation type="submission" date="2020-08" db="EMBL/GenBank/DDBJ databases">
        <title>Genome public.</title>
        <authorList>
            <person name="Liu C."/>
            <person name="Sun Q."/>
        </authorList>
    </citation>
    <scope>NUCLEOTIDE SEQUENCE [LARGE SCALE GENOMIC DNA]</scope>
    <source>
        <strain evidence="2 3">BX14</strain>
    </source>
</reference>
<keyword evidence="3" id="KW-1185">Reference proteome</keyword>
<proteinExistence type="predicted"/>
<accession>A0AAW3X1Z1</accession>
<protein>
    <submittedName>
        <fullName evidence="2">Uncharacterized protein</fullName>
    </submittedName>
</protein>
<dbReference type="Proteomes" id="UP000653904">
    <property type="component" value="Unassembled WGS sequence"/>
</dbReference>
<dbReference type="EMBL" id="JACOOW010000007">
    <property type="protein sequence ID" value="MBC5656671.1"/>
    <property type="molecule type" value="Genomic_DNA"/>
</dbReference>
<feature type="region of interest" description="Disordered" evidence="1">
    <location>
        <begin position="82"/>
        <end position="122"/>
    </location>
</feature>
<dbReference type="AlphaFoldDB" id="A0AAW3X1Z1"/>
<gene>
    <name evidence="2" type="ORF">H8S19_06255</name>
</gene>
<organism evidence="2 3">
    <name type="scientific">Clostridium segne</name>
    <dbReference type="NCBI Taxonomy" id="2763038"/>
    <lineage>
        <taxon>Bacteria</taxon>
        <taxon>Bacillati</taxon>
        <taxon>Bacillota</taxon>
        <taxon>Clostridia</taxon>
        <taxon>Eubacteriales</taxon>
        <taxon>Clostridiaceae</taxon>
        <taxon>Clostridium</taxon>
    </lineage>
</organism>
<dbReference type="RefSeq" id="WP_118472488.1">
    <property type="nucleotide sequence ID" value="NZ_JACOOW010000007.1"/>
</dbReference>
<evidence type="ECO:0000313" key="3">
    <source>
        <dbReference type="Proteomes" id="UP000653904"/>
    </source>
</evidence>